<feature type="transmembrane region" description="Helical" evidence="8">
    <location>
        <begin position="415"/>
        <end position="438"/>
    </location>
</feature>
<dbReference type="OrthoDB" id="371800at2759"/>
<keyword evidence="7 8" id="KW-0472">Membrane</keyword>
<dbReference type="AlphaFoldDB" id="A0A1J1H4F8"/>
<dbReference type="PANTHER" id="PTHR20772:SF2">
    <property type="entry name" value="PROTEIN FMP42"/>
    <property type="match status" value="1"/>
</dbReference>
<dbReference type="PANTHER" id="PTHR20772">
    <property type="entry name" value="PROTEIN FMP42"/>
    <property type="match status" value="1"/>
</dbReference>
<proteinExistence type="inferred from homology"/>
<feature type="transmembrane region" description="Helical" evidence="8">
    <location>
        <begin position="223"/>
        <end position="245"/>
    </location>
</feature>
<dbReference type="Gene3D" id="1.20.1250.20">
    <property type="entry name" value="MFS general substrate transporter like domains"/>
    <property type="match status" value="2"/>
</dbReference>
<evidence type="ECO:0000256" key="4">
    <source>
        <dbReference type="ARBA" id="ARBA00022692"/>
    </source>
</evidence>
<keyword evidence="4 8" id="KW-0812">Transmembrane</keyword>
<comment type="subcellular location">
    <subcellularLocation>
        <location evidence="1">Membrane</location>
        <topology evidence="1">Multi-pass membrane protein</topology>
    </subcellularLocation>
</comment>
<sequence length="604" mass="72072">MNKLKNKIIIVLFMYSISTTSIVYQNYIFIANLFKKFRAYEWLCKNEKGNSDDDFFLCYEQENSIQFLLTTGFIIQFISGSIGSVLIKITSKKYIAKIGFFFMLIGWILLCVSLYYTKYYIENKIENNFEIISLFFKLSFICLGIGSDNTYLPIIYYINEKYPVKDDIIKSNRLNDKFNKLKNLLRNKNYILISTMSSLAVLSLFVGNVINVTLYYFDFQSNIIIVILIYISLCIVPSFFITNFLEYKEDFYEEYVDIIKNEHKYEEKNDKILNNVDLYKSGNEASYIKKKDYEKNYYNNSPKYNSDNDYEENFDEIYEDNPYKNKEENNDNKICFKKNNHMVTNESNPKINNDIVIYLNNMKNEDKNNEIYEYKNEMINKNKEKNSTMLISRRENIFLKNINFTLLKKHVLSSLYIFIIIEFFIVTFSICFFMFSLFDIYEKNAFGNTLNIYSYFLPSSFIVTLIFGIVADIIGIYNFISFNLILGISLFISILIYYNTYNVLIGYISLIIYFFHQSFYANHMYMYMSTIFRDNNFSILIGIINFFACFGFYLSYKINEYVKYKKESVHLTIITKIMISSYVLIFFFYIIYIKRKICHKLINI</sequence>
<feature type="transmembrane region" description="Helical" evidence="8">
    <location>
        <begin position="477"/>
        <end position="498"/>
    </location>
</feature>
<dbReference type="RefSeq" id="XP_028532809.1">
    <property type="nucleotide sequence ID" value="XM_028676306.1"/>
</dbReference>
<dbReference type="Proteomes" id="UP000220158">
    <property type="component" value="Chromosome 8"/>
</dbReference>
<dbReference type="GeneID" id="39735908"/>
<dbReference type="GO" id="GO:0016020">
    <property type="term" value="C:membrane"/>
    <property type="evidence" value="ECO:0007669"/>
    <property type="project" value="UniProtKB-SubCell"/>
</dbReference>
<evidence type="ECO:0000256" key="3">
    <source>
        <dbReference type="ARBA" id="ARBA00022448"/>
    </source>
</evidence>
<protein>
    <submittedName>
        <fullName evidence="9">Transporter, putative</fullName>
    </submittedName>
</protein>
<dbReference type="InterPro" id="IPR036259">
    <property type="entry name" value="MFS_trans_sf"/>
</dbReference>
<feature type="transmembrane region" description="Helical" evidence="8">
    <location>
        <begin position="94"/>
        <end position="116"/>
    </location>
</feature>
<dbReference type="InterPro" id="IPR052599">
    <property type="entry name" value="SLC43A_AATransporter"/>
</dbReference>
<dbReference type="OMA" id="FFANHMY"/>
<evidence type="ECO:0000256" key="8">
    <source>
        <dbReference type="SAM" id="Phobius"/>
    </source>
</evidence>
<feature type="transmembrane region" description="Helical" evidence="8">
    <location>
        <begin position="568"/>
        <end position="592"/>
    </location>
</feature>
<feature type="transmembrane region" description="Helical" evidence="8">
    <location>
        <begin position="504"/>
        <end position="525"/>
    </location>
</feature>
<dbReference type="KEGG" id="prel:PRELSG_0823200"/>
<accession>A0A1J1H4F8</accession>
<keyword evidence="3" id="KW-0813">Transport</keyword>
<comment type="similarity">
    <text evidence="2">Belongs to the SLC43A transporter (TC 2.A.1.44) family.</text>
</comment>
<gene>
    <name evidence="9" type="ORF">PRELSG_0823200</name>
</gene>
<feature type="transmembrane region" description="Helical" evidence="8">
    <location>
        <begin position="65"/>
        <end position="87"/>
    </location>
</feature>
<feature type="transmembrane region" description="Helical" evidence="8">
    <location>
        <begin position="190"/>
        <end position="217"/>
    </location>
</feature>
<evidence type="ECO:0000256" key="7">
    <source>
        <dbReference type="ARBA" id="ARBA00023136"/>
    </source>
</evidence>
<keyword evidence="10" id="KW-1185">Reference proteome</keyword>
<dbReference type="SUPFAM" id="SSF103473">
    <property type="entry name" value="MFS general substrate transporter"/>
    <property type="match status" value="1"/>
</dbReference>
<name>A0A1J1H4F8_PLARL</name>
<feature type="transmembrane region" description="Helical" evidence="8">
    <location>
        <begin position="537"/>
        <end position="556"/>
    </location>
</feature>
<evidence type="ECO:0000256" key="2">
    <source>
        <dbReference type="ARBA" id="ARBA00006595"/>
    </source>
</evidence>
<keyword evidence="5" id="KW-0029">Amino-acid transport</keyword>
<feature type="transmembrane region" description="Helical" evidence="8">
    <location>
        <begin position="450"/>
        <end position="470"/>
    </location>
</feature>
<evidence type="ECO:0000313" key="10">
    <source>
        <dbReference type="Proteomes" id="UP000220158"/>
    </source>
</evidence>
<dbReference type="VEuPathDB" id="PlasmoDB:PRELSG_0823200"/>
<feature type="transmembrane region" description="Helical" evidence="8">
    <location>
        <begin position="136"/>
        <end position="158"/>
    </location>
</feature>
<keyword evidence="6 8" id="KW-1133">Transmembrane helix</keyword>
<evidence type="ECO:0000256" key="6">
    <source>
        <dbReference type="ARBA" id="ARBA00022989"/>
    </source>
</evidence>
<organism evidence="9 10">
    <name type="scientific">Plasmodium relictum</name>
    <dbReference type="NCBI Taxonomy" id="85471"/>
    <lineage>
        <taxon>Eukaryota</taxon>
        <taxon>Sar</taxon>
        <taxon>Alveolata</taxon>
        <taxon>Apicomplexa</taxon>
        <taxon>Aconoidasida</taxon>
        <taxon>Haemosporida</taxon>
        <taxon>Plasmodiidae</taxon>
        <taxon>Plasmodium</taxon>
        <taxon>Plasmodium (Haemamoeba)</taxon>
    </lineage>
</organism>
<dbReference type="EMBL" id="LN835303">
    <property type="protein sequence ID" value="CRG99804.1"/>
    <property type="molecule type" value="Genomic_DNA"/>
</dbReference>
<evidence type="ECO:0000313" key="9">
    <source>
        <dbReference type="EMBL" id="CRG99804.1"/>
    </source>
</evidence>
<evidence type="ECO:0000256" key="1">
    <source>
        <dbReference type="ARBA" id="ARBA00004141"/>
    </source>
</evidence>
<evidence type="ECO:0000256" key="5">
    <source>
        <dbReference type="ARBA" id="ARBA00022970"/>
    </source>
</evidence>
<dbReference type="GO" id="GO:0006865">
    <property type="term" value="P:amino acid transport"/>
    <property type="evidence" value="ECO:0007669"/>
    <property type="project" value="UniProtKB-KW"/>
</dbReference>
<reference evidence="9 10" key="1">
    <citation type="submission" date="2015-04" db="EMBL/GenBank/DDBJ databases">
        <authorList>
            <consortium name="Pathogen Informatics"/>
        </authorList>
    </citation>
    <scope>NUCLEOTIDE SEQUENCE [LARGE SCALE GENOMIC DNA]</scope>
    <source>
        <strain evidence="9 10">SGS1</strain>
    </source>
</reference>
<feature type="transmembrane region" description="Helical" evidence="8">
    <location>
        <begin position="12"/>
        <end position="34"/>
    </location>
</feature>